<protein>
    <submittedName>
        <fullName evidence="3">Uncharacterized protein</fullName>
    </submittedName>
</protein>
<feature type="compositionally biased region" description="Basic and acidic residues" evidence="2">
    <location>
        <begin position="536"/>
        <end position="559"/>
    </location>
</feature>
<keyword evidence="4" id="KW-1185">Reference proteome</keyword>
<dbReference type="AlphaFoldDB" id="A0AAD9MXY8"/>
<dbReference type="GO" id="GO:0035267">
    <property type="term" value="C:NuA4 histone acetyltransferase complex"/>
    <property type="evidence" value="ECO:0007669"/>
    <property type="project" value="TreeGrafter"/>
</dbReference>
<gene>
    <name evidence="3" type="ORF">LSH36_571g03013</name>
</gene>
<feature type="compositionally biased region" description="Basic and acidic residues" evidence="2">
    <location>
        <begin position="251"/>
        <end position="280"/>
    </location>
</feature>
<evidence type="ECO:0000256" key="2">
    <source>
        <dbReference type="SAM" id="MobiDB-lite"/>
    </source>
</evidence>
<feature type="coiled-coil region" evidence="1">
    <location>
        <begin position="96"/>
        <end position="160"/>
    </location>
</feature>
<sequence length="565" mass="63251">MASNVSRFLPKQVPTDVWSLREKLALASAVKRSGDNNWVSVSRAIRPYGEPNRSVGEPSRPYDWFSQKVSFKSTTWRKRGERESSSVETPGDIIIRKLTIERIEELKRIVQEEEQRYKRLKCDVEDVLSGQADDRLDDMIDEIEREKKAALEVEKRWAEELAARDQEIKTEPQLVTDIDHVKPKIEDRLEQIEKSEETSVLRDGTEAMGSDSSKVLRKKTLQAEGGMDKRVSVSEDQAESDSKITNAEQVVTDRNKIGEKESVKDKDSKKNSSETRKLDISEDMSSTVEAVTTTKEVKQESKDKEIPVQVVDDKEMKYSEPSISVSVCSTKERDDQPLSPTSSVVSNDTDGGGGGGTVVSRGRGRRRQGNCFPASISIHSKTPVEGGKNKGGRRSLRTTRGRNIVEEEKAKESETSSRADSTDDETGDATLPESDDMTSGVMGRHQQISFNDSVPNSPASITPGYANVFSHPVTEEIAPGYRSVMYRYTNVFSHPVKEEIAPGYHSIVHRYSFLQQYVHTQILVQGGDAKLLRPSRRSEAHSDKEDDPKRKGVEQDGGKAKKRKT</sequence>
<dbReference type="PANTHER" id="PTHR15398">
    <property type="entry name" value="BROMODOMAIN-CONTAINING PROTEIN 8"/>
    <property type="match status" value="1"/>
</dbReference>
<feature type="region of interest" description="Disordered" evidence="2">
    <location>
        <begin position="529"/>
        <end position="565"/>
    </location>
</feature>
<feature type="compositionally biased region" description="Basic and acidic residues" evidence="2">
    <location>
        <begin position="189"/>
        <end position="205"/>
    </location>
</feature>
<comment type="caution">
    <text evidence="3">The sequence shown here is derived from an EMBL/GenBank/DDBJ whole genome shotgun (WGS) entry which is preliminary data.</text>
</comment>
<evidence type="ECO:0000313" key="4">
    <source>
        <dbReference type="Proteomes" id="UP001208570"/>
    </source>
</evidence>
<keyword evidence="1" id="KW-0175">Coiled coil</keyword>
<dbReference type="PANTHER" id="PTHR15398:SF4">
    <property type="entry name" value="BROMODOMAIN-CONTAINING PROTEIN 8 ISOFORM X1"/>
    <property type="match status" value="1"/>
</dbReference>
<feature type="compositionally biased region" description="Basic and acidic residues" evidence="2">
    <location>
        <begin position="295"/>
        <end position="318"/>
    </location>
</feature>
<evidence type="ECO:0000313" key="3">
    <source>
        <dbReference type="EMBL" id="KAK2147084.1"/>
    </source>
</evidence>
<dbReference type="Proteomes" id="UP001208570">
    <property type="component" value="Unassembled WGS sequence"/>
</dbReference>
<feature type="region of interest" description="Disordered" evidence="2">
    <location>
        <begin position="189"/>
        <end position="440"/>
    </location>
</feature>
<name>A0AAD9MXY8_9ANNE</name>
<evidence type="ECO:0000256" key="1">
    <source>
        <dbReference type="SAM" id="Coils"/>
    </source>
</evidence>
<feature type="compositionally biased region" description="Basic and acidic residues" evidence="2">
    <location>
        <begin position="403"/>
        <end position="421"/>
    </location>
</feature>
<accession>A0AAD9MXY8</accession>
<dbReference type="EMBL" id="JAODUP010000571">
    <property type="protein sequence ID" value="KAK2147084.1"/>
    <property type="molecule type" value="Genomic_DNA"/>
</dbReference>
<feature type="compositionally biased region" description="Basic residues" evidence="2">
    <location>
        <begin position="390"/>
        <end position="400"/>
    </location>
</feature>
<reference evidence="3" key="1">
    <citation type="journal article" date="2023" name="Mol. Biol. Evol.">
        <title>Third-Generation Sequencing Reveals the Adaptive Role of the Epigenome in Three Deep-Sea Polychaetes.</title>
        <authorList>
            <person name="Perez M."/>
            <person name="Aroh O."/>
            <person name="Sun Y."/>
            <person name="Lan Y."/>
            <person name="Juniper S.K."/>
            <person name="Young C.R."/>
            <person name="Angers B."/>
            <person name="Qian P.Y."/>
        </authorList>
    </citation>
    <scope>NUCLEOTIDE SEQUENCE</scope>
    <source>
        <strain evidence="3">P08H-3</strain>
    </source>
</reference>
<proteinExistence type="predicted"/>
<organism evidence="3 4">
    <name type="scientific">Paralvinella palmiformis</name>
    <dbReference type="NCBI Taxonomy" id="53620"/>
    <lineage>
        <taxon>Eukaryota</taxon>
        <taxon>Metazoa</taxon>
        <taxon>Spiralia</taxon>
        <taxon>Lophotrochozoa</taxon>
        <taxon>Annelida</taxon>
        <taxon>Polychaeta</taxon>
        <taxon>Sedentaria</taxon>
        <taxon>Canalipalpata</taxon>
        <taxon>Terebellida</taxon>
        <taxon>Terebelliformia</taxon>
        <taxon>Alvinellidae</taxon>
        <taxon>Paralvinella</taxon>
    </lineage>
</organism>